<dbReference type="AlphaFoldDB" id="A0A3A8KKM5"/>
<feature type="domain" description="Methyltransferase" evidence="3">
    <location>
        <begin position="115"/>
        <end position="209"/>
    </location>
</feature>
<proteinExistence type="predicted"/>
<keyword evidence="1 4" id="KW-0489">Methyltransferase</keyword>
<dbReference type="GO" id="GO:0008168">
    <property type="term" value="F:methyltransferase activity"/>
    <property type="evidence" value="ECO:0007669"/>
    <property type="project" value="UniProtKB-KW"/>
</dbReference>
<evidence type="ECO:0000313" key="4">
    <source>
        <dbReference type="EMBL" id="RKH07699.1"/>
    </source>
</evidence>
<evidence type="ECO:0000313" key="5">
    <source>
        <dbReference type="Proteomes" id="UP000268313"/>
    </source>
</evidence>
<dbReference type="PANTHER" id="PTHR43861:SF1">
    <property type="entry name" value="TRANS-ACONITATE 2-METHYLTRANSFERASE"/>
    <property type="match status" value="1"/>
</dbReference>
<organism evidence="4 5">
    <name type="scientific">Corallococcus carmarthensis</name>
    <dbReference type="NCBI Taxonomy" id="2316728"/>
    <lineage>
        <taxon>Bacteria</taxon>
        <taxon>Pseudomonadati</taxon>
        <taxon>Myxococcota</taxon>
        <taxon>Myxococcia</taxon>
        <taxon>Myxococcales</taxon>
        <taxon>Cystobacterineae</taxon>
        <taxon>Myxococcaceae</taxon>
        <taxon>Corallococcus</taxon>
    </lineage>
</organism>
<dbReference type="Gene3D" id="3.40.50.150">
    <property type="entry name" value="Vaccinia Virus protein VP39"/>
    <property type="match status" value="1"/>
</dbReference>
<dbReference type="Proteomes" id="UP000268313">
    <property type="component" value="Unassembled WGS sequence"/>
</dbReference>
<dbReference type="SUPFAM" id="SSF53335">
    <property type="entry name" value="S-adenosyl-L-methionine-dependent methyltransferases"/>
    <property type="match status" value="1"/>
</dbReference>
<dbReference type="InterPro" id="IPR041698">
    <property type="entry name" value="Methyltransf_25"/>
</dbReference>
<keyword evidence="2 4" id="KW-0808">Transferase</keyword>
<evidence type="ECO:0000256" key="1">
    <source>
        <dbReference type="ARBA" id="ARBA00022603"/>
    </source>
</evidence>
<dbReference type="InterPro" id="IPR029063">
    <property type="entry name" value="SAM-dependent_MTases_sf"/>
</dbReference>
<accession>A0A3A8KKM5</accession>
<dbReference type="CDD" id="cd02440">
    <property type="entry name" value="AdoMet_MTases"/>
    <property type="match status" value="1"/>
</dbReference>
<name>A0A3A8KKM5_9BACT</name>
<comment type="caution">
    <text evidence="4">The sequence shown here is derived from an EMBL/GenBank/DDBJ whole genome shotgun (WGS) entry which is preliminary data.</text>
</comment>
<gene>
    <name evidence="4" type="ORF">D7X32_01095</name>
</gene>
<reference evidence="5" key="1">
    <citation type="submission" date="2018-09" db="EMBL/GenBank/DDBJ databases">
        <authorList>
            <person name="Livingstone P.G."/>
            <person name="Whitworth D.E."/>
        </authorList>
    </citation>
    <scope>NUCLEOTIDE SEQUENCE [LARGE SCALE GENOMIC DNA]</scope>
    <source>
        <strain evidence="5">CA043D</strain>
    </source>
</reference>
<dbReference type="Pfam" id="PF13649">
    <property type="entry name" value="Methyltransf_25"/>
    <property type="match status" value="1"/>
</dbReference>
<protein>
    <submittedName>
        <fullName evidence="4">Class I SAM-dependent methyltransferase</fullName>
    </submittedName>
</protein>
<keyword evidence="5" id="KW-1185">Reference proteome</keyword>
<sequence>MAWTNARSCSSGYSRVVISSPGWDRAAGGPRLMGASAERKRISSLGREPRGAADCLAAPCDAARCGTVPPRRPTMSSQYDLLAKLSEATAAAPYRKYFEEFTFFNALGDVAGRTVLDVACGTGLYSRRLKRRGASRVLGVDASQGMIDYACHLERESPLGIEYVVQDAAHAEALGLFDVVVATYLLHYAPTRQDLGAMCAMLRRSLAPGNRLVSICMNPDVQLADPGYYRPYGFEVHSRGQEGDEARLSGILPDLPFTLVAYHWSRPTYEAALRDAGFRDITWRRPEVSPEGLSAMGASYWDAYLRQPHAAVFTCVAA</sequence>
<dbReference type="PANTHER" id="PTHR43861">
    <property type="entry name" value="TRANS-ACONITATE 2-METHYLTRANSFERASE-RELATED"/>
    <property type="match status" value="1"/>
</dbReference>
<evidence type="ECO:0000256" key="2">
    <source>
        <dbReference type="ARBA" id="ARBA00022679"/>
    </source>
</evidence>
<evidence type="ECO:0000259" key="3">
    <source>
        <dbReference type="Pfam" id="PF13649"/>
    </source>
</evidence>
<dbReference type="GO" id="GO:0032259">
    <property type="term" value="P:methylation"/>
    <property type="evidence" value="ECO:0007669"/>
    <property type="project" value="UniProtKB-KW"/>
</dbReference>
<dbReference type="EMBL" id="RAWE01000002">
    <property type="protein sequence ID" value="RKH07699.1"/>
    <property type="molecule type" value="Genomic_DNA"/>
</dbReference>